<evidence type="ECO:0000256" key="3">
    <source>
        <dbReference type="SAM" id="MobiDB-lite"/>
    </source>
</evidence>
<protein>
    <recommendedName>
        <fullName evidence="4">YEATS domain-containing protein</fullName>
    </recommendedName>
</protein>
<organism evidence="5 6">
    <name type="scientific">Collybiopsis luxurians FD-317 M1</name>
    <dbReference type="NCBI Taxonomy" id="944289"/>
    <lineage>
        <taxon>Eukaryota</taxon>
        <taxon>Fungi</taxon>
        <taxon>Dikarya</taxon>
        <taxon>Basidiomycota</taxon>
        <taxon>Agaricomycotina</taxon>
        <taxon>Agaricomycetes</taxon>
        <taxon>Agaricomycetidae</taxon>
        <taxon>Agaricales</taxon>
        <taxon>Marasmiineae</taxon>
        <taxon>Omphalotaceae</taxon>
        <taxon>Collybiopsis</taxon>
        <taxon>Collybiopsis luxurians</taxon>
    </lineage>
</organism>
<dbReference type="EMBL" id="KN834763">
    <property type="protein sequence ID" value="KIK63837.1"/>
    <property type="molecule type" value="Genomic_DNA"/>
</dbReference>
<dbReference type="AlphaFoldDB" id="A0A0D0CVU0"/>
<accession>A0A0D0CVU0</accession>
<evidence type="ECO:0000313" key="6">
    <source>
        <dbReference type="Proteomes" id="UP000053593"/>
    </source>
</evidence>
<evidence type="ECO:0000259" key="4">
    <source>
        <dbReference type="PROSITE" id="PS51037"/>
    </source>
</evidence>
<gene>
    <name evidence="5" type="ORF">GYMLUDRAFT_196757</name>
</gene>
<keyword evidence="1 2" id="KW-0539">Nucleus</keyword>
<dbReference type="PROSITE" id="PS51037">
    <property type="entry name" value="YEATS"/>
    <property type="match status" value="1"/>
</dbReference>
<evidence type="ECO:0000313" key="5">
    <source>
        <dbReference type="EMBL" id="KIK63837.1"/>
    </source>
</evidence>
<evidence type="ECO:0000256" key="2">
    <source>
        <dbReference type="PROSITE-ProRule" id="PRU00376"/>
    </source>
</evidence>
<dbReference type="InterPro" id="IPR055129">
    <property type="entry name" value="YEATS_dom"/>
</dbReference>
<feature type="region of interest" description="Disordered" evidence="3">
    <location>
        <begin position="407"/>
        <end position="435"/>
    </location>
</feature>
<dbReference type="Proteomes" id="UP000053593">
    <property type="component" value="Unassembled WGS sequence"/>
</dbReference>
<sequence>MIFYSGQRLQERRDHTHQWMISAESASYSLDLTTVLSSMTVTALPSSDFDSYMSFSPLVATEPPFLVVGTTSEPFQAQVELMFNPSTSGPGQNGQKVALEHWVGLDMIGTNKIPTKGDEQVVDIELDKDTVVKPAKTGYTPVHAKSHWENAANVASGRGIKTEIEDSSTSLAAEFTIPSSYNELLESFLKDYPMTLKDAPSNFSKPAMDFPYKVVPGTAQLNALVVGRRKAIEWARARAIQAAYAKRIQVLREREPCSYLIPLSTGDVYAWLEDNGHFVRDMERKATQPADEVDQREEEAPVFGDYSEGRWCRVCGLGLWAHGPQGLEYVKAEAELVAAAQAKEQEKPTLPRIRIKLLDGKVVGGGGPSVPKPPPRPPPFQCQIVVKMLQLLKMPVVDVNRIFAPRAQKDPEQPTSSATLSLLNPRQLPPWSSRTPRLVKDNHTLLAAADPQLTLGVRSLVNTLRLPCFTSLPSSSSPFPLHSDGRNALEVEANLSPHALLALATKQFIRVLIKEASEVEKRDKELGVGYLFETHNRDVSLLASAPSTTRRYNKAGTGAGKKGKEKEKVKIQSVKVLTPMHIITGVVSNYVRATAMASVPSEAGRSGIMRNAGGEEANVGLAVFGCLSRIGTGLEEKKET</sequence>
<dbReference type="OrthoDB" id="1741717at2759"/>
<dbReference type="InterPro" id="IPR055127">
    <property type="entry name" value="YEATS2_3HBD"/>
</dbReference>
<name>A0A0D0CVU0_9AGAR</name>
<dbReference type="Pfam" id="PF22951">
    <property type="entry name" value="3HBD"/>
    <property type="match status" value="1"/>
</dbReference>
<keyword evidence="6" id="KW-1185">Reference proteome</keyword>
<feature type="domain" description="YEATS" evidence="4">
    <location>
        <begin position="1"/>
        <end position="145"/>
    </location>
</feature>
<proteinExistence type="predicted"/>
<dbReference type="GO" id="GO:0005634">
    <property type="term" value="C:nucleus"/>
    <property type="evidence" value="ECO:0007669"/>
    <property type="project" value="UniProtKB-SubCell"/>
</dbReference>
<reference evidence="5 6" key="1">
    <citation type="submission" date="2014-04" db="EMBL/GenBank/DDBJ databases">
        <title>Evolutionary Origins and Diversification of the Mycorrhizal Mutualists.</title>
        <authorList>
            <consortium name="DOE Joint Genome Institute"/>
            <consortium name="Mycorrhizal Genomics Consortium"/>
            <person name="Kohler A."/>
            <person name="Kuo A."/>
            <person name="Nagy L.G."/>
            <person name="Floudas D."/>
            <person name="Copeland A."/>
            <person name="Barry K.W."/>
            <person name="Cichocki N."/>
            <person name="Veneault-Fourrey C."/>
            <person name="LaButti K."/>
            <person name="Lindquist E.A."/>
            <person name="Lipzen A."/>
            <person name="Lundell T."/>
            <person name="Morin E."/>
            <person name="Murat C."/>
            <person name="Riley R."/>
            <person name="Ohm R."/>
            <person name="Sun H."/>
            <person name="Tunlid A."/>
            <person name="Henrissat B."/>
            <person name="Grigoriev I.V."/>
            <person name="Hibbett D.S."/>
            <person name="Martin F."/>
        </authorList>
    </citation>
    <scope>NUCLEOTIDE SEQUENCE [LARGE SCALE GENOMIC DNA]</scope>
    <source>
        <strain evidence="5 6">FD-317 M1</strain>
    </source>
</reference>
<feature type="compositionally biased region" description="Polar residues" evidence="3">
    <location>
        <begin position="413"/>
        <end position="435"/>
    </location>
</feature>
<dbReference type="HOGENOM" id="CLU_012846_0_0_1"/>
<dbReference type="Gene3D" id="2.60.40.1970">
    <property type="entry name" value="YEATS domain"/>
    <property type="match status" value="1"/>
</dbReference>
<evidence type="ECO:0000256" key="1">
    <source>
        <dbReference type="ARBA" id="ARBA00023242"/>
    </source>
</evidence>
<dbReference type="InterPro" id="IPR038704">
    <property type="entry name" value="YEAST_sf"/>
</dbReference>
<comment type="subcellular location">
    <subcellularLocation>
        <location evidence="2">Nucleus</location>
    </subcellularLocation>
</comment>